<dbReference type="InterPro" id="IPR002563">
    <property type="entry name" value="Flavin_Rdtase-like_dom"/>
</dbReference>
<dbReference type="Pfam" id="PF01613">
    <property type="entry name" value="Flavin_Reduct"/>
    <property type="match status" value="1"/>
</dbReference>
<proteinExistence type="predicted"/>
<evidence type="ECO:0000259" key="2">
    <source>
        <dbReference type="SMART" id="SM00903"/>
    </source>
</evidence>
<feature type="domain" description="Flavin reductase like" evidence="2">
    <location>
        <begin position="37"/>
        <end position="227"/>
    </location>
</feature>
<organism evidence="3 4">
    <name type="scientific">Hyphopichia burtonii NRRL Y-1933</name>
    <dbReference type="NCBI Taxonomy" id="984485"/>
    <lineage>
        <taxon>Eukaryota</taxon>
        <taxon>Fungi</taxon>
        <taxon>Dikarya</taxon>
        <taxon>Ascomycota</taxon>
        <taxon>Saccharomycotina</taxon>
        <taxon>Pichiomycetes</taxon>
        <taxon>Debaryomycetaceae</taxon>
        <taxon>Hyphopichia</taxon>
    </lineage>
</organism>
<name>A0A1E4RGB5_9ASCO</name>
<dbReference type="OrthoDB" id="2015405at2759"/>
<dbReference type="InterPro" id="IPR012349">
    <property type="entry name" value="Split_barrel_FMN-bd"/>
</dbReference>
<dbReference type="GeneID" id="30996228"/>
<dbReference type="Proteomes" id="UP000095085">
    <property type="component" value="Unassembled WGS sequence"/>
</dbReference>
<keyword evidence="4" id="KW-1185">Reference proteome</keyword>
<accession>A0A1E4RGB5</accession>
<dbReference type="GO" id="GO:0042602">
    <property type="term" value="F:riboflavin reductase (NADPH) activity"/>
    <property type="evidence" value="ECO:0007669"/>
    <property type="project" value="TreeGrafter"/>
</dbReference>
<sequence>MFGKKNILSTRLIHHKQFWQLKRLNSTQFQDEFKVTMSRICSPAMILTAGCEPKKGLNSLHGMTLSSVCSLSVYPNPLLQFNLHLPSYTSKSLHENDGYLALHMLPPSPKAALLGRTFASGIKRDPRHFDTKPKVNDDGSIFHEMTTPFTKIDSNDFIMHKVNEEVEIPILKELERVFVCNKKQVFEVDNHEIWVVNVLQILNPNAKYSQQTSKTGGLLYYDRGFHKVGASLRD</sequence>
<reference evidence="4" key="1">
    <citation type="submission" date="2016-05" db="EMBL/GenBank/DDBJ databases">
        <title>Comparative genomics of biotechnologically important yeasts.</title>
        <authorList>
            <consortium name="DOE Joint Genome Institute"/>
            <person name="Riley R."/>
            <person name="Haridas S."/>
            <person name="Wolfe K.H."/>
            <person name="Lopes M.R."/>
            <person name="Hittinger C.T."/>
            <person name="Goker M."/>
            <person name="Salamov A."/>
            <person name="Wisecaver J."/>
            <person name="Long T.M."/>
            <person name="Aerts A.L."/>
            <person name="Barry K."/>
            <person name="Choi C."/>
            <person name="Clum A."/>
            <person name="Coughlan A.Y."/>
            <person name="Deshpande S."/>
            <person name="Douglass A.P."/>
            <person name="Hanson S.J."/>
            <person name="Klenk H.-P."/>
            <person name="Labutti K."/>
            <person name="Lapidus A."/>
            <person name="Lindquist E."/>
            <person name="Lipzen A."/>
            <person name="Meier-Kolthoff J.P."/>
            <person name="Ohm R.A."/>
            <person name="Otillar R.P."/>
            <person name="Pangilinan J."/>
            <person name="Peng Y."/>
            <person name="Rokas A."/>
            <person name="Rosa C.A."/>
            <person name="Scheuner C."/>
            <person name="Sibirny A.A."/>
            <person name="Slot J.C."/>
            <person name="Stielow J.B."/>
            <person name="Sun H."/>
            <person name="Kurtzman C.P."/>
            <person name="Blackwell M."/>
            <person name="Grigoriev I.V."/>
            <person name="Jeffries T.W."/>
        </authorList>
    </citation>
    <scope>NUCLEOTIDE SEQUENCE [LARGE SCALE GENOMIC DNA]</scope>
    <source>
        <strain evidence="4">NRRL Y-1933</strain>
    </source>
</reference>
<dbReference type="RefSeq" id="XP_020075323.1">
    <property type="nucleotide sequence ID" value="XM_020221679.1"/>
</dbReference>
<dbReference type="STRING" id="984485.A0A1E4RGB5"/>
<dbReference type="InterPro" id="IPR050268">
    <property type="entry name" value="NADH-dep_flavin_reductase"/>
</dbReference>
<evidence type="ECO:0000313" key="3">
    <source>
        <dbReference type="EMBL" id="ODV66256.1"/>
    </source>
</evidence>
<dbReference type="Gene3D" id="2.30.110.10">
    <property type="entry name" value="Electron Transport, Fmn-binding Protein, Chain A"/>
    <property type="match status" value="1"/>
</dbReference>
<dbReference type="SUPFAM" id="SSF50475">
    <property type="entry name" value="FMN-binding split barrel"/>
    <property type="match status" value="1"/>
</dbReference>
<evidence type="ECO:0000313" key="4">
    <source>
        <dbReference type="Proteomes" id="UP000095085"/>
    </source>
</evidence>
<gene>
    <name evidence="3" type="ORF">HYPBUDRAFT_153699</name>
</gene>
<dbReference type="AlphaFoldDB" id="A0A1E4RGB5"/>
<keyword evidence="1" id="KW-0560">Oxidoreductase</keyword>
<dbReference type="PANTHER" id="PTHR30466:SF1">
    <property type="entry name" value="FMN REDUCTASE (NADH) RUTF"/>
    <property type="match status" value="1"/>
</dbReference>
<dbReference type="EMBL" id="KV454543">
    <property type="protein sequence ID" value="ODV66256.1"/>
    <property type="molecule type" value="Genomic_DNA"/>
</dbReference>
<protein>
    <recommendedName>
        <fullName evidence="2">Flavin reductase like domain-containing protein</fullName>
    </recommendedName>
</protein>
<dbReference type="SMART" id="SM00903">
    <property type="entry name" value="Flavin_Reduct"/>
    <property type="match status" value="1"/>
</dbReference>
<evidence type="ECO:0000256" key="1">
    <source>
        <dbReference type="ARBA" id="ARBA00023002"/>
    </source>
</evidence>
<dbReference type="GO" id="GO:0010181">
    <property type="term" value="F:FMN binding"/>
    <property type="evidence" value="ECO:0007669"/>
    <property type="project" value="InterPro"/>
</dbReference>
<dbReference type="PANTHER" id="PTHR30466">
    <property type="entry name" value="FLAVIN REDUCTASE"/>
    <property type="match status" value="1"/>
</dbReference>